<keyword evidence="1" id="KW-1133">Transmembrane helix</keyword>
<proteinExistence type="predicted"/>
<keyword evidence="1" id="KW-0472">Membrane</keyword>
<comment type="caution">
    <text evidence="2">The sequence shown here is derived from an EMBL/GenBank/DDBJ whole genome shotgun (WGS) entry which is preliminary data.</text>
</comment>
<dbReference type="Proteomes" id="UP000238196">
    <property type="component" value="Unassembled WGS sequence"/>
</dbReference>
<feature type="transmembrane region" description="Helical" evidence="1">
    <location>
        <begin position="27"/>
        <end position="48"/>
    </location>
</feature>
<organism evidence="2 3">
    <name type="scientific">Proteobacteria bacterium 228</name>
    <dbReference type="NCBI Taxonomy" id="2083153"/>
    <lineage>
        <taxon>Bacteria</taxon>
        <taxon>Pseudomonadati</taxon>
        <taxon>Pseudomonadota</taxon>
    </lineage>
</organism>
<dbReference type="AlphaFoldDB" id="A0A2S5KQR3"/>
<name>A0A2S5KQR3_9PROT</name>
<evidence type="ECO:0000256" key="1">
    <source>
        <dbReference type="SAM" id="Phobius"/>
    </source>
</evidence>
<protein>
    <submittedName>
        <fullName evidence="2">Flp family type IVb pilin</fullName>
    </submittedName>
</protein>
<sequence>MNLVRRIRHQSHQFFTRLLYEEKGASGIEYALIAAMVAVVVALFVPGVSDSVKTIFNTIITALGGDAVT</sequence>
<evidence type="ECO:0000313" key="3">
    <source>
        <dbReference type="Proteomes" id="UP000238196"/>
    </source>
</evidence>
<dbReference type="InterPro" id="IPR007047">
    <property type="entry name" value="Flp_Fap"/>
</dbReference>
<evidence type="ECO:0000313" key="2">
    <source>
        <dbReference type="EMBL" id="PPC76606.1"/>
    </source>
</evidence>
<dbReference type="EMBL" id="PRLP01000047">
    <property type="protein sequence ID" value="PPC76606.1"/>
    <property type="molecule type" value="Genomic_DNA"/>
</dbReference>
<gene>
    <name evidence="2" type="ORF">C4K68_14640</name>
</gene>
<keyword evidence="1" id="KW-0812">Transmembrane</keyword>
<dbReference type="Pfam" id="PF04964">
    <property type="entry name" value="Flp_Fap"/>
    <property type="match status" value="1"/>
</dbReference>
<accession>A0A2S5KQR3</accession>
<reference evidence="2 3" key="1">
    <citation type="submission" date="2018-02" db="EMBL/GenBank/DDBJ databases">
        <title>novel marine gammaproteobacteria from coastal saline agro ecosystem.</title>
        <authorList>
            <person name="Krishnan R."/>
            <person name="Ramesh Kumar N."/>
        </authorList>
    </citation>
    <scope>NUCLEOTIDE SEQUENCE [LARGE SCALE GENOMIC DNA]</scope>
    <source>
        <strain evidence="2 3">228</strain>
    </source>
</reference>